<organism evidence="3">
    <name type="scientific">Veillonella ratti</name>
    <dbReference type="NCBI Taxonomy" id="103892"/>
    <lineage>
        <taxon>Bacteria</taxon>
        <taxon>Bacillati</taxon>
        <taxon>Bacillota</taxon>
        <taxon>Negativicutes</taxon>
        <taxon>Veillonellales</taxon>
        <taxon>Veillonellaceae</taxon>
        <taxon>Veillonella</taxon>
    </lineage>
</organism>
<name>A0A6N2YN01_9FIRM</name>
<accession>A0A6N2YN01</accession>
<dbReference type="InterPro" id="IPR012349">
    <property type="entry name" value="Split_barrel_FMN-bd"/>
</dbReference>
<dbReference type="SUPFAM" id="SSF50475">
    <property type="entry name" value="FMN-binding split barrel"/>
    <property type="match status" value="1"/>
</dbReference>
<gene>
    <name evidence="3" type="primary">flr</name>
    <name evidence="3" type="ORF">VRLFYP33_00279</name>
</gene>
<comment type="similarity">
    <text evidence="1">Belongs to the flavoredoxin family.</text>
</comment>
<evidence type="ECO:0000259" key="2">
    <source>
        <dbReference type="Pfam" id="PF01613"/>
    </source>
</evidence>
<dbReference type="AlphaFoldDB" id="A0A6N2YN01"/>
<dbReference type="InterPro" id="IPR002563">
    <property type="entry name" value="Flavin_Rdtase-like_dom"/>
</dbReference>
<protein>
    <submittedName>
        <fullName evidence="3">Flavoredoxin</fullName>
    </submittedName>
</protein>
<reference evidence="3" key="1">
    <citation type="submission" date="2019-11" db="EMBL/GenBank/DDBJ databases">
        <authorList>
            <person name="Feng L."/>
        </authorList>
    </citation>
    <scope>NUCLEOTIDE SEQUENCE</scope>
    <source>
        <strain evidence="3">VrattiLFYP33</strain>
    </source>
</reference>
<dbReference type="Gene3D" id="2.30.110.10">
    <property type="entry name" value="Electron Transport, Fmn-binding Protein, Chain A"/>
    <property type="match status" value="1"/>
</dbReference>
<dbReference type="GO" id="GO:0010181">
    <property type="term" value="F:FMN binding"/>
    <property type="evidence" value="ECO:0007669"/>
    <property type="project" value="InterPro"/>
</dbReference>
<feature type="domain" description="Flavin reductase like" evidence="2">
    <location>
        <begin position="16"/>
        <end position="168"/>
    </location>
</feature>
<dbReference type="EMBL" id="CACRUX010000002">
    <property type="protein sequence ID" value="VYT67196.1"/>
    <property type="molecule type" value="Genomic_DNA"/>
</dbReference>
<dbReference type="Pfam" id="PF01613">
    <property type="entry name" value="Flavin_Reduct"/>
    <property type="match status" value="1"/>
</dbReference>
<dbReference type="InterPro" id="IPR052174">
    <property type="entry name" value="Flavoredoxin"/>
</dbReference>
<evidence type="ECO:0000256" key="1">
    <source>
        <dbReference type="ARBA" id="ARBA00038054"/>
    </source>
</evidence>
<dbReference type="PANTHER" id="PTHR43567:SF5">
    <property type="entry name" value="HYPOTHETICAL CYTOSOLIC PROTEIN"/>
    <property type="match status" value="1"/>
</dbReference>
<proteinExistence type="inferred from homology"/>
<dbReference type="GO" id="GO:0016646">
    <property type="term" value="F:oxidoreductase activity, acting on the CH-NH group of donors, NAD or NADP as acceptor"/>
    <property type="evidence" value="ECO:0007669"/>
    <property type="project" value="UniProtKB-ARBA"/>
</dbReference>
<dbReference type="PANTHER" id="PTHR43567">
    <property type="entry name" value="FLAVOREDOXIN-RELATED-RELATED"/>
    <property type="match status" value="1"/>
</dbReference>
<dbReference type="RefSeq" id="WP_156703911.1">
    <property type="nucleotide sequence ID" value="NZ_CACRUX010000002.1"/>
</dbReference>
<evidence type="ECO:0000313" key="3">
    <source>
        <dbReference type="EMBL" id="VYT67196.1"/>
    </source>
</evidence>
<sequence length="170" mass="19651">MKEIQVKDLQLNPMTLISDGWMLITAGNEQNGFNTMTASWGHLGAIWGTNKGLPTATVYIRPQRYTKEFVDREEEFTLSFFSNDYKRQLAYLGTHSGRDEDKVAKMGLTPEFVDNTTYFKEADLVLVCRKIYKAPLVEEGFLDKKLITENYTEKDFHTMYIGEITRVLTR</sequence>